<dbReference type="EMBL" id="SPMX01000087">
    <property type="protein sequence ID" value="NMQ07649.1"/>
    <property type="molecule type" value="Genomic_DNA"/>
</dbReference>
<evidence type="ECO:0000256" key="1">
    <source>
        <dbReference type="SAM" id="MobiDB-lite"/>
    </source>
</evidence>
<accession>A0ABX1TF17</accession>
<sequence>MPSIARSADIERQLLAPLEALLRDAQALLGVELDADRLEEAADRGSSESAALPFPALNRTEPARRAIARPPAAGFSSAPLRGAVDSVQPGAPAVEQGEFPQRVVDRAEPGCLSPGALPTALQGTRFEQAFQFASSTPQSVSPQVGTDRSAGPASTRPHFNRPAPLAESFPVSGQHDAAEFPAVEWPIQPGEHPETRAARMLSGDGRQTPDAETARPAAASPHRLQPLGPQPDSHGTFAISLRPRQTPSPLGESPASSACNDAAAAPTEAHALRPDQHPQVPTAAMPSGDSHQPTDAAVTPPVASLADRSQPVNPAPDSHRSLAIPLRPRQALAPEPSFATAEAAKPPGPGNHLQTAARRLAGAVEPSLEQAYRLTQARLDTSATSASERIESPSLVRNTFNVTVALRADDASVSLDPTALADALTEVLRSSARRHGLEI</sequence>
<gene>
    <name evidence="2" type="ORF">E4Q08_21615</name>
</gene>
<protein>
    <recommendedName>
        <fullName evidence="4">Flagellar hook-length control protein FliK</fullName>
    </recommendedName>
</protein>
<comment type="caution">
    <text evidence="2">The sequence shown here is derived from an EMBL/GenBank/DDBJ whole genome shotgun (WGS) entry which is preliminary data.</text>
</comment>
<evidence type="ECO:0000313" key="2">
    <source>
        <dbReference type="EMBL" id="NMQ07649.1"/>
    </source>
</evidence>
<organism evidence="2 3">
    <name type="scientific">Candidatus Accumulibacter contiguus</name>
    <dbReference type="NCBI Taxonomy" id="2954381"/>
    <lineage>
        <taxon>Bacteria</taxon>
        <taxon>Pseudomonadati</taxon>
        <taxon>Pseudomonadota</taxon>
        <taxon>Betaproteobacteria</taxon>
        <taxon>Candidatus Accumulibacter</taxon>
    </lineage>
</organism>
<reference evidence="2" key="1">
    <citation type="submission" date="2019-03" db="EMBL/GenBank/DDBJ databases">
        <title>Metabolic reconstructions from genomes of highly enriched 'Candidatus Accumulibacter' and 'Candidatus Competibacter' bioreactor populations.</title>
        <authorList>
            <person name="Annavajhala M.K."/>
            <person name="Welles L."/>
            <person name="Abbas B."/>
            <person name="Sorokin D."/>
            <person name="Park H."/>
            <person name="Van Loosdrecht M."/>
            <person name="Chandran K."/>
        </authorList>
    </citation>
    <scope>NUCLEOTIDE SEQUENCE</scope>
    <source>
        <strain evidence="2">SBR_L</strain>
    </source>
</reference>
<feature type="region of interest" description="Disordered" evidence="1">
    <location>
        <begin position="133"/>
        <end position="321"/>
    </location>
</feature>
<feature type="compositionally biased region" description="Low complexity" evidence="1">
    <location>
        <begin position="253"/>
        <end position="265"/>
    </location>
</feature>
<proteinExistence type="predicted"/>
<evidence type="ECO:0000313" key="3">
    <source>
        <dbReference type="Proteomes" id="UP000886469"/>
    </source>
</evidence>
<feature type="region of interest" description="Disordered" evidence="1">
    <location>
        <begin position="40"/>
        <end position="101"/>
    </location>
</feature>
<name>A0ABX1TF17_9PROT</name>
<keyword evidence="3" id="KW-1185">Reference proteome</keyword>
<feature type="compositionally biased region" description="Polar residues" evidence="1">
    <location>
        <begin position="133"/>
        <end position="146"/>
    </location>
</feature>
<dbReference type="Proteomes" id="UP000886469">
    <property type="component" value="Unassembled WGS sequence"/>
</dbReference>
<evidence type="ECO:0008006" key="4">
    <source>
        <dbReference type="Google" id="ProtNLM"/>
    </source>
</evidence>
<dbReference type="RefSeq" id="WP_169071905.1">
    <property type="nucleotide sequence ID" value="NZ_JAZKUC010000001.1"/>
</dbReference>